<dbReference type="OrthoDB" id="1817639at2759"/>
<name>A0A6A1WIW1_9ROSI</name>
<sequence length="80" mass="9065">MLRQKVASVMQALTQPGTYDFEDVNLTQLFERVLACFQPTMFSVAVHTDIAGRELRKKFPLDLNGYHCGHKSHPTTKTAQ</sequence>
<dbReference type="GO" id="GO:0008295">
    <property type="term" value="P:spermidine biosynthetic process"/>
    <property type="evidence" value="ECO:0007669"/>
    <property type="project" value="InterPro"/>
</dbReference>
<dbReference type="Gene3D" id="3.60.90.10">
    <property type="entry name" value="S-adenosylmethionine decarboxylase"/>
    <property type="match status" value="1"/>
</dbReference>
<evidence type="ECO:0000313" key="2">
    <source>
        <dbReference type="EMBL" id="KAB1222812.1"/>
    </source>
</evidence>
<dbReference type="UniPathway" id="UPA00331">
    <property type="reaction ID" value="UER00451"/>
</dbReference>
<dbReference type="AlphaFoldDB" id="A0A6A1WIW1"/>
<reference evidence="1" key="1">
    <citation type="submission" date="2018-07" db="EMBL/GenBank/DDBJ databases">
        <authorList>
            <person name="Gao Z.-S."/>
            <person name="Jia H.-M."/>
            <person name="Jia H.-J."/>
            <person name="Cai Q.-L."/>
            <person name="Wang Y."/>
            <person name="Zhao H.-B."/>
        </authorList>
    </citation>
    <scope>NUCLEOTIDE SEQUENCE</scope>
    <source>
        <tissue evidence="1">Leaves</tissue>
    </source>
</reference>
<evidence type="ECO:0000313" key="1">
    <source>
        <dbReference type="EMBL" id="KAB1222810.1"/>
    </source>
</evidence>
<dbReference type="EMBL" id="RXIC02000020">
    <property type="protein sequence ID" value="KAB1222810.1"/>
    <property type="molecule type" value="Genomic_DNA"/>
</dbReference>
<protein>
    <submittedName>
        <fullName evidence="1">S-adenosylmethionine decarboxylase proenzyme</fullName>
    </submittedName>
</protein>
<organism evidence="1 3">
    <name type="scientific">Morella rubra</name>
    <name type="common">Chinese bayberry</name>
    <dbReference type="NCBI Taxonomy" id="262757"/>
    <lineage>
        <taxon>Eukaryota</taxon>
        <taxon>Viridiplantae</taxon>
        <taxon>Streptophyta</taxon>
        <taxon>Embryophyta</taxon>
        <taxon>Tracheophyta</taxon>
        <taxon>Spermatophyta</taxon>
        <taxon>Magnoliopsida</taxon>
        <taxon>eudicotyledons</taxon>
        <taxon>Gunneridae</taxon>
        <taxon>Pentapetalae</taxon>
        <taxon>rosids</taxon>
        <taxon>fabids</taxon>
        <taxon>Fagales</taxon>
        <taxon>Myricaceae</taxon>
        <taxon>Morella</taxon>
    </lineage>
</organism>
<reference evidence="1 3" key="2">
    <citation type="journal article" date="2019" name="Plant Biotechnol. J.">
        <title>The red bayberry genome and genetic basis of sex determination.</title>
        <authorList>
            <person name="Jia H.M."/>
            <person name="Jia H.J."/>
            <person name="Cai Q.L."/>
            <person name="Wang Y."/>
            <person name="Zhao H.B."/>
            <person name="Yang W.F."/>
            <person name="Wang G.Y."/>
            <person name="Li Y.H."/>
            <person name="Zhan D.L."/>
            <person name="Shen Y.T."/>
            <person name="Niu Q.F."/>
            <person name="Chang L."/>
            <person name="Qiu J."/>
            <person name="Zhao L."/>
            <person name="Xie H.B."/>
            <person name="Fu W.Y."/>
            <person name="Jin J."/>
            <person name="Li X.W."/>
            <person name="Jiao Y."/>
            <person name="Zhou C.C."/>
            <person name="Tu T."/>
            <person name="Chai C.Y."/>
            <person name="Gao J.L."/>
            <person name="Fan L.J."/>
            <person name="van de Weg E."/>
            <person name="Wang J.Y."/>
            <person name="Gao Z.S."/>
        </authorList>
    </citation>
    <scope>NUCLEOTIDE SEQUENCE [LARGE SCALE GENOMIC DNA]</scope>
    <source>
        <tissue evidence="1">Leaves</tissue>
    </source>
</reference>
<evidence type="ECO:0000313" key="3">
    <source>
        <dbReference type="Proteomes" id="UP000516437"/>
    </source>
</evidence>
<dbReference type="Proteomes" id="UP000516437">
    <property type="component" value="Chromosome 2"/>
</dbReference>
<dbReference type="EMBL" id="RXIC02000020">
    <property type="protein sequence ID" value="KAB1222812.1"/>
    <property type="molecule type" value="Genomic_DNA"/>
</dbReference>
<proteinExistence type="predicted"/>
<reference evidence="1" key="3">
    <citation type="submission" date="2019-09" db="EMBL/GenBank/DDBJ databases">
        <authorList>
            <person name="Gao Z."/>
        </authorList>
    </citation>
    <scope>NUCLEOTIDE SEQUENCE</scope>
    <source>
        <tissue evidence="1">Leaves</tissue>
    </source>
</reference>
<keyword evidence="3" id="KW-1185">Reference proteome</keyword>
<comment type="caution">
    <text evidence="1">The sequence shown here is derived from an EMBL/GenBank/DDBJ whole genome shotgun (WGS) entry which is preliminary data.</text>
</comment>
<gene>
    <name evidence="1" type="ORF">CJ030_MR2G022301</name>
    <name evidence="2" type="ORF">CJ030_MR2G022303</name>
</gene>
<dbReference type="InterPro" id="IPR016067">
    <property type="entry name" value="S-AdoMet_deCO2ase_core"/>
</dbReference>
<dbReference type="SUPFAM" id="SSF56276">
    <property type="entry name" value="S-adenosylmethionine decarboxylase"/>
    <property type="match status" value="1"/>
</dbReference>
<dbReference type="GO" id="GO:0004014">
    <property type="term" value="F:adenosylmethionine decarboxylase activity"/>
    <property type="evidence" value="ECO:0007669"/>
    <property type="project" value="InterPro"/>
</dbReference>
<accession>A0A6A1WIW1</accession>